<dbReference type="OrthoDB" id="5910168at2759"/>
<dbReference type="HOGENOM" id="CLU_1416319_0_0_1"/>
<evidence type="ECO:0000313" key="2">
    <source>
        <dbReference type="EMBL" id="EGT56231.1"/>
    </source>
</evidence>
<feature type="chain" id="PRO_5003407460" description="SCP domain-containing protein" evidence="1">
    <location>
        <begin position="20"/>
        <end position="192"/>
    </location>
</feature>
<dbReference type="EMBL" id="GL380475">
    <property type="protein sequence ID" value="EGT56231.1"/>
    <property type="molecule type" value="Genomic_DNA"/>
</dbReference>
<dbReference type="InParanoid" id="G0PHE0"/>
<proteinExistence type="predicted"/>
<evidence type="ECO:0008006" key="4">
    <source>
        <dbReference type="Google" id="ProtNLM"/>
    </source>
</evidence>
<evidence type="ECO:0000256" key="1">
    <source>
        <dbReference type="SAM" id="SignalP"/>
    </source>
</evidence>
<keyword evidence="3" id="KW-1185">Reference proteome</keyword>
<accession>G0PHE0</accession>
<protein>
    <recommendedName>
        <fullName evidence="4">SCP domain-containing protein</fullName>
    </recommendedName>
</protein>
<name>G0PHE0_CAEBE</name>
<dbReference type="Proteomes" id="UP000008068">
    <property type="component" value="Unassembled WGS sequence"/>
</dbReference>
<keyword evidence="1" id="KW-0732">Signal</keyword>
<reference evidence="3" key="1">
    <citation type="submission" date="2011-07" db="EMBL/GenBank/DDBJ databases">
        <authorList>
            <consortium name="Caenorhabditis brenneri Sequencing and Analysis Consortium"/>
            <person name="Wilson R.K."/>
        </authorList>
    </citation>
    <scope>NUCLEOTIDE SEQUENCE [LARGE SCALE GENOMIC DNA]</scope>
    <source>
        <strain evidence="3">PB2801</strain>
    </source>
</reference>
<organism evidence="3">
    <name type="scientific">Caenorhabditis brenneri</name>
    <name type="common">Nematode worm</name>
    <dbReference type="NCBI Taxonomy" id="135651"/>
    <lineage>
        <taxon>Eukaryota</taxon>
        <taxon>Metazoa</taxon>
        <taxon>Ecdysozoa</taxon>
        <taxon>Nematoda</taxon>
        <taxon>Chromadorea</taxon>
        <taxon>Rhabditida</taxon>
        <taxon>Rhabditina</taxon>
        <taxon>Rhabditomorpha</taxon>
        <taxon>Rhabditoidea</taxon>
        <taxon>Rhabditidae</taxon>
        <taxon>Peloderinae</taxon>
        <taxon>Caenorhabditis</taxon>
    </lineage>
</organism>
<sequence>MKMWLLVLLVSFQITIIESETDGSQTFNLEDPDSMVKTRNNDRKKAAEEKNFAAMWKLEWSDELLQKIKTLPNDCNALTPGSGYRFELIAQGRPSAEWAHREGLYMLHHNPDVLQHSTAFTQERYQPSQKQIACAEYKLKNSRLQPEKGHQVQNVKKKKARTKTDYVSQVDLLVLLSSLISLWWPQWSSWFP</sequence>
<evidence type="ECO:0000313" key="3">
    <source>
        <dbReference type="Proteomes" id="UP000008068"/>
    </source>
</evidence>
<dbReference type="AlphaFoldDB" id="G0PHE0"/>
<gene>
    <name evidence="2" type="ORF">CAEBREN_19797</name>
</gene>
<feature type="signal peptide" evidence="1">
    <location>
        <begin position="1"/>
        <end position="19"/>
    </location>
</feature>